<dbReference type="Pfam" id="PF20231">
    <property type="entry name" value="DUF6589"/>
    <property type="match status" value="1"/>
</dbReference>
<dbReference type="InterPro" id="IPR046496">
    <property type="entry name" value="DUF6589"/>
</dbReference>
<organism evidence="4 5">
    <name type="scientific">Hebeloma cylindrosporum</name>
    <dbReference type="NCBI Taxonomy" id="76867"/>
    <lineage>
        <taxon>Eukaryota</taxon>
        <taxon>Fungi</taxon>
        <taxon>Dikarya</taxon>
        <taxon>Basidiomycota</taxon>
        <taxon>Agaricomycotina</taxon>
        <taxon>Agaricomycetes</taxon>
        <taxon>Agaricomycetidae</taxon>
        <taxon>Agaricales</taxon>
        <taxon>Agaricineae</taxon>
        <taxon>Hymenogastraceae</taxon>
        <taxon>Hebeloma</taxon>
    </lineage>
</organism>
<evidence type="ECO:0000259" key="3">
    <source>
        <dbReference type="Pfam" id="PF20231"/>
    </source>
</evidence>
<feature type="compositionally biased region" description="Polar residues" evidence="1">
    <location>
        <begin position="798"/>
        <end position="822"/>
    </location>
</feature>
<feature type="region of interest" description="Disordered" evidence="1">
    <location>
        <begin position="798"/>
        <end position="827"/>
    </location>
</feature>
<feature type="transmembrane region" description="Helical" evidence="2">
    <location>
        <begin position="419"/>
        <end position="440"/>
    </location>
</feature>
<feature type="compositionally biased region" description="Basic and acidic residues" evidence="1">
    <location>
        <begin position="362"/>
        <end position="371"/>
    </location>
</feature>
<dbReference type="OrthoDB" id="3240429at2759"/>
<sequence>MDNERSSDDFETDSQMYSSSPGPTETLEMDVDGFDMPSDINRIEGVEDRREFPVPTTPMGHQYAYPLFPLTPHPSFEGLSHNAPSYSFPLYAQLPWTPPLPSNCTHTNLDDPRSEIVALEALFASHLFDDVFDGSGQRAPRTRAAIKWPQPLANEDKLLVILRCIKSLGFDSLGDFFAVLFAREGGDLKYQKHRVVVASITSFLQCQSVDARAHPLAIVDAIFRHPYSQVFEHRKPVKPQFNLPRYALPPTIRMKPSAIQLYSNTTRNALLDWAMHRILERVDDEAQLLEPSLGLVWSPAMKRKLTWDVVLGWSMKEMEETVSTTAPIIFSILTTISVNKNTRKRIEPGVTPTNSDSENESSDARHSGSDKGFRRDPWLATTVSILALLYLRYRFAILFPTLIGIFLFTCNANRDIYAVLGRIGITIAYTSVLGCLQSLAADSSGKLLEWGKRTELSQPGFLVLFDNVNKMQRAWQSTIGNQDEVKSGTASTLVELEDIPPRALHAQPLLEAIRQKKRSALTVKMLQEDINWDHIEGIGAGTVLRVWIKHVPALGRFKQRTNALFTATHSKHCLRLRKSKVHPMRTTDIDEATTTGTASVLFNLIVGQLGISKNWLDRWIIFVCGDQLTIDRVRKIKRYTNKGNTPFQRHDWALPIIQLWHLKWNWQKCIFRLHWWDGVGKNVFGLHHDCDMLGRGKFNPQRCDFYPAHHILEDHFEALALDSLRIICEEKTKQIHPTNLRLLGILDLYFQVGGCLEECTFEGLLKMAEQVYKRYMCNEAYEAALGFCTPALNQDSSQTPSVPRVNSNSSQVSLPAEETTQNSRRRKSQASAVAARNFSQGDQALATTVNFMRVTFWYLEICAAIAEGDIGRVFEVLKLLRFSFWGAGATNYGNELLELACNFLLEYPDDLKTAVLNNYLVNSSGLPGNWYELDLLQEHFNFWIKRLFNSKSHDFDARHLSEAVSLNISGFSTLRDRFPGLFGSKKNRYHHTDAEKQNDINKLGDHFRRDRILSFTPKRSQAYVVNDEFGAGYSILAGGRLQTFLERTSRDGGILDDDHLESSNHPDTPANPISSSGGQTSIDAFIGHDPSQY</sequence>
<keyword evidence="2" id="KW-0472">Membrane</keyword>
<dbReference type="AlphaFoldDB" id="A0A0C3CA98"/>
<name>A0A0C3CA98_HEBCY</name>
<dbReference type="HOGENOM" id="CLU_006728_0_0_1"/>
<keyword evidence="2" id="KW-1133">Transmembrane helix</keyword>
<keyword evidence="5" id="KW-1185">Reference proteome</keyword>
<feature type="region of interest" description="Disordered" evidence="1">
    <location>
        <begin position="1"/>
        <end position="34"/>
    </location>
</feature>
<feature type="compositionally biased region" description="Polar residues" evidence="1">
    <location>
        <begin position="1065"/>
        <end position="1082"/>
    </location>
</feature>
<dbReference type="EMBL" id="KN831772">
    <property type="protein sequence ID" value="KIM45745.1"/>
    <property type="molecule type" value="Genomic_DNA"/>
</dbReference>
<gene>
    <name evidence="4" type="ORF">M413DRAFT_24877</name>
</gene>
<proteinExistence type="predicted"/>
<evidence type="ECO:0000256" key="1">
    <source>
        <dbReference type="SAM" id="MobiDB-lite"/>
    </source>
</evidence>
<feature type="domain" description="DUF6589" evidence="3">
    <location>
        <begin position="517"/>
        <end position="991"/>
    </location>
</feature>
<feature type="compositionally biased region" description="Polar residues" evidence="1">
    <location>
        <begin position="13"/>
        <end position="23"/>
    </location>
</feature>
<dbReference type="STRING" id="686832.A0A0C3CA98"/>
<accession>A0A0C3CA98</accession>
<evidence type="ECO:0000256" key="2">
    <source>
        <dbReference type="SAM" id="Phobius"/>
    </source>
</evidence>
<dbReference type="Proteomes" id="UP000053424">
    <property type="component" value="Unassembled WGS sequence"/>
</dbReference>
<keyword evidence="2" id="KW-0812">Transmembrane</keyword>
<reference evidence="4 5" key="1">
    <citation type="submission" date="2014-04" db="EMBL/GenBank/DDBJ databases">
        <authorList>
            <consortium name="DOE Joint Genome Institute"/>
            <person name="Kuo A."/>
            <person name="Gay G."/>
            <person name="Dore J."/>
            <person name="Kohler A."/>
            <person name="Nagy L.G."/>
            <person name="Floudas D."/>
            <person name="Copeland A."/>
            <person name="Barry K.W."/>
            <person name="Cichocki N."/>
            <person name="Veneault-Fourrey C."/>
            <person name="LaButti K."/>
            <person name="Lindquist E.A."/>
            <person name="Lipzen A."/>
            <person name="Lundell T."/>
            <person name="Morin E."/>
            <person name="Murat C."/>
            <person name="Sun H."/>
            <person name="Tunlid A."/>
            <person name="Henrissat B."/>
            <person name="Grigoriev I.V."/>
            <person name="Hibbett D.S."/>
            <person name="Martin F."/>
            <person name="Nordberg H.P."/>
            <person name="Cantor M.N."/>
            <person name="Hua S.X."/>
        </authorList>
    </citation>
    <scope>NUCLEOTIDE SEQUENCE [LARGE SCALE GENOMIC DNA]</scope>
    <source>
        <strain evidence="5">h7</strain>
    </source>
</reference>
<protein>
    <recommendedName>
        <fullName evidence="3">DUF6589 domain-containing protein</fullName>
    </recommendedName>
</protein>
<feature type="region of interest" description="Disordered" evidence="1">
    <location>
        <begin position="1052"/>
        <end position="1093"/>
    </location>
</feature>
<evidence type="ECO:0000313" key="4">
    <source>
        <dbReference type="EMBL" id="KIM45745.1"/>
    </source>
</evidence>
<reference evidence="5" key="2">
    <citation type="submission" date="2015-01" db="EMBL/GenBank/DDBJ databases">
        <title>Evolutionary Origins and Diversification of the Mycorrhizal Mutualists.</title>
        <authorList>
            <consortium name="DOE Joint Genome Institute"/>
            <consortium name="Mycorrhizal Genomics Consortium"/>
            <person name="Kohler A."/>
            <person name="Kuo A."/>
            <person name="Nagy L.G."/>
            <person name="Floudas D."/>
            <person name="Copeland A."/>
            <person name="Barry K.W."/>
            <person name="Cichocki N."/>
            <person name="Veneault-Fourrey C."/>
            <person name="LaButti K."/>
            <person name="Lindquist E.A."/>
            <person name="Lipzen A."/>
            <person name="Lundell T."/>
            <person name="Morin E."/>
            <person name="Murat C."/>
            <person name="Riley R."/>
            <person name="Ohm R."/>
            <person name="Sun H."/>
            <person name="Tunlid A."/>
            <person name="Henrissat B."/>
            <person name="Grigoriev I.V."/>
            <person name="Hibbett D.S."/>
            <person name="Martin F."/>
        </authorList>
    </citation>
    <scope>NUCLEOTIDE SEQUENCE [LARGE SCALE GENOMIC DNA]</scope>
    <source>
        <strain evidence="5">h7</strain>
    </source>
</reference>
<feature type="transmembrane region" description="Helical" evidence="2">
    <location>
        <begin position="378"/>
        <end position="407"/>
    </location>
</feature>
<evidence type="ECO:0000313" key="5">
    <source>
        <dbReference type="Proteomes" id="UP000053424"/>
    </source>
</evidence>
<feature type="region of interest" description="Disordered" evidence="1">
    <location>
        <begin position="344"/>
        <end position="371"/>
    </location>
</feature>